<protein>
    <submittedName>
        <fullName evidence="3">Uncharacterized protein</fullName>
    </submittedName>
</protein>
<evidence type="ECO:0000256" key="1">
    <source>
        <dbReference type="PROSITE-ProRule" id="PRU00023"/>
    </source>
</evidence>
<evidence type="ECO:0000313" key="3">
    <source>
        <dbReference type="EMBL" id="CAD9808703.1"/>
    </source>
</evidence>
<dbReference type="InterPro" id="IPR002110">
    <property type="entry name" value="Ankyrin_rpt"/>
</dbReference>
<dbReference type="SUPFAM" id="SSF48403">
    <property type="entry name" value="Ankyrin repeat"/>
    <property type="match status" value="1"/>
</dbReference>
<accession>A0A7S2U524</accession>
<keyword evidence="1" id="KW-0040">ANK repeat</keyword>
<dbReference type="Pfam" id="PF12796">
    <property type="entry name" value="Ank_2"/>
    <property type="match status" value="1"/>
</dbReference>
<gene>
    <name evidence="3" type="ORF">ASEP1449_LOCUS525</name>
</gene>
<dbReference type="EMBL" id="HBHQ01000825">
    <property type="protein sequence ID" value="CAD9808703.1"/>
    <property type="molecule type" value="Transcribed_RNA"/>
</dbReference>
<dbReference type="SMART" id="SM00248">
    <property type="entry name" value="ANK"/>
    <property type="match status" value="2"/>
</dbReference>
<reference evidence="3" key="1">
    <citation type="submission" date="2021-01" db="EMBL/GenBank/DDBJ databases">
        <authorList>
            <person name="Corre E."/>
            <person name="Pelletier E."/>
            <person name="Niang G."/>
            <person name="Scheremetjew M."/>
            <person name="Finn R."/>
            <person name="Kale V."/>
            <person name="Holt S."/>
            <person name="Cochrane G."/>
            <person name="Meng A."/>
            <person name="Brown T."/>
            <person name="Cohen L."/>
        </authorList>
    </citation>
    <scope>NUCLEOTIDE SEQUENCE</scope>
    <source>
        <strain evidence="3">CCMP2084</strain>
    </source>
</reference>
<dbReference type="AlphaFoldDB" id="A0A7S2U524"/>
<feature type="region of interest" description="Disordered" evidence="2">
    <location>
        <begin position="51"/>
        <end position="78"/>
    </location>
</feature>
<dbReference type="InterPro" id="IPR036770">
    <property type="entry name" value="Ankyrin_rpt-contain_sf"/>
</dbReference>
<feature type="repeat" description="ANK" evidence="1">
    <location>
        <begin position="383"/>
        <end position="415"/>
    </location>
</feature>
<proteinExistence type="predicted"/>
<dbReference type="Gene3D" id="1.25.40.20">
    <property type="entry name" value="Ankyrin repeat-containing domain"/>
    <property type="match status" value="1"/>
</dbReference>
<dbReference type="PROSITE" id="PS50088">
    <property type="entry name" value="ANK_REPEAT"/>
    <property type="match status" value="1"/>
</dbReference>
<sequence length="459" mass="50920">MPTTVRVPWTAPSGETFTFEYEIEKHYDASSVDIVTGTIFSTSSFSYITEGPNASDDDDDDDADTSSSRATKKRKSEQKVGYLTGYQIRRGQPNFHRHGDVVSEELHDFTVSLYNSSGRICRAPKSNGLAKIGVSQGGMLLVEQMEIRNHLKGMDLGIHFLHELLSCKTICEGVGLVVMKPWTLSKTGLRYKDNVDQMEESFRDKNESEQVDISRHDTVQLRRQLSRMGFKVIENSPDYADKWFLSMEKYKKNRKDDVKSGWLSKEQASQLAIPMKEKLHVDSEQDTELKTLLQSLFSQTNSIAPTNIAAMMLGLPGFHQSMPPSGSKLTDARKAQMKNLVEAGASLQGINALHMAAANYKSSDLFDHLIGEYGMSVETFDQNGHFPIHVAAVCGNAEAIQVLLARGANKKAKSKDGLTAKQELEKHEKSMRNLQNVMGFGMGMGFGGSSSQQASALLR</sequence>
<organism evidence="3">
    <name type="scientific">Attheya septentrionalis</name>
    <dbReference type="NCBI Taxonomy" id="420275"/>
    <lineage>
        <taxon>Eukaryota</taxon>
        <taxon>Sar</taxon>
        <taxon>Stramenopiles</taxon>
        <taxon>Ochrophyta</taxon>
        <taxon>Bacillariophyta</taxon>
        <taxon>Coscinodiscophyceae</taxon>
        <taxon>Chaetocerotophycidae</taxon>
        <taxon>Chaetocerotales</taxon>
        <taxon>Attheyaceae</taxon>
        <taxon>Attheya</taxon>
    </lineage>
</organism>
<dbReference type="PROSITE" id="PS50297">
    <property type="entry name" value="ANK_REP_REGION"/>
    <property type="match status" value="1"/>
</dbReference>
<name>A0A7S2U524_9STRA</name>
<feature type="compositionally biased region" description="Acidic residues" evidence="2">
    <location>
        <begin position="55"/>
        <end position="64"/>
    </location>
</feature>
<evidence type="ECO:0000256" key="2">
    <source>
        <dbReference type="SAM" id="MobiDB-lite"/>
    </source>
</evidence>